<sequence length="245" mass="28333">MNHRFFISLRLLVILLASIAGWQTTASAQNLNDKLMNRPYADLRRWHLGFSVGLHTQDLTFTHNGFVTENGESWFVDQPGFQPGFCVNGLIDFRLGTYFSLRFTPGMYFGNRDVTMREYNSGTQLRQNIKSAFLVFPFDLKFAGQRYRNSRPYVTAGVMPTVNLVRKSGDYLRTNSADFYLTCGFGCDFYLPYFKLNPEIKFCFGLSDVLDHKRTDIAEEPEKFKITQSLKKAVSRMVVLTFYFE</sequence>
<dbReference type="AlphaFoldDB" id="A0A2V1IK27"/>
<feature type="chain" id="PRO_5016178876" evidence="1">
    <location>
        <begin position="29"/>
        <end position="245"/>
    </location>
</feature>
<name>A0A2V1IK27_9BACT</name>
<dbReference type="Proteomes" id="UP000244905">
    <property type="component" value="Unassembled WGS sequence"/>
</dbReference>
<evidence type="ECO:0000313" key="4">
    <source>
        <dbReference type="Proteomes" id="UP000244905"/>
    </source>
</evidence>
<feature type="domain" description="Outer membrane protein beta-barrel" evidence="2">
    <location>
        <begin position="28"/>
        <end position="210"/>
    </location>
</feature>
<accession>A0A2V1IK27</accession>
<evidence type="ECO:0000313" key="3">
    <source>
        <dbReference type="EMBL" id="PWB02396.1"/>
    </source>
</evidence>
<comment type="caution">
    <text evidence="3">The sequence shown here is derived from an EMBL/GenBank/DDBJ whole genome shotgun (WGS) entry which is preliminary data.</text>
</comment>
<protein>
    <submittedName>
        <fullName evidence="3">PorT family protein</fullName>
    </submittedName>
</protein>
<dbReference type="InterPro" id="IPR025665">
    <property type="entry name" value="Beta-barrel_OMP_2"/>
</dbReference>
<dbReference type="EMBL" id="PUEC01000013">
    <property type="protein sequence ID" value="PWB02396.1"/>
    <property type="molecule type" value="Genomic_DNA"/>
</dbReference>
<dbReference type="Pfam" id="PF13568">
    <property type="entry name" value="OMP_b-brl_2"/>
    <property type="match status" value="1"/>
</dbReference>
<evidence type="ECO:0000256" key="1">
    <source>
        <dbReference type="SAM" id="SignalP"/>
    </source>
</evidence>
<reference evidence="4" key="1">
    <citation type="submission" date="2018-02" db="EMBL/GenBank/DDBJ databases">
        <authorList>
            <person name="Clavel T."/>
            <person name="Strowig T."/>
        </authorList>
    </citation>
    <scope>NUCLEOTIDE SEQUENCE [LARGE SCALE GENOMIC DNA]</scope>
    <source>
        <strain evidence="4">DSM 103720</strain>
    </source>
</reference>
<dbReference type="RefSeq" id="WP_107032239.1">
    <property type="nucleotide sequence ID" value="NZ_CAJSYL010000001.1"/>
</dbReference>
<keyword evidence="1" id="KW-0732">Signal</keyword>
<evidence type="ECO:0000259" key="2">
    <source>
        <dbReference type="Pfam" id="PF13568"/>
    </source>
</evidence>
<keyword evidence="4" id="KW-1185">Reference proteome</keyword>
<organism evidence="3 4">
    <name type="scientific">Duncaniella muris</name>
    <dbReference type="NCBI Taxonomy" id="2094150"/>
    <lineage>
        <taxon>Bacteria</taxon>
        <taxon>Pseudomonadati</taxon>
        <taxon>Bacteroidota</taxon>
        <taxon>Bacteroidia</taxon>
        <taxon>Bacteroidales</taxon>
        <taxon>Muribaculaceae</taxon>
        <taxon>Duncaniella</taxon>
    </lineage>
</organism>
<feature type="signal peptide" evidence="1">
    <location>
        <begin position="1"/>
        <end position="28"/>
    </location>
</feature>
<gene>
    <name evidence="3" type="ORF">C5O23_06720</name>
</gene>
<proteinExistence type="predicted"/>